<keyword evidence="2" id="KW-1185">Reference proteome</keyword>
<reference evidence="1 2" key="1">
    <citation type="submission" date="2013-01" db="EMBL/GenBank/DDBJ databases">
        <title>Large myovirus of Bacillus.</title>
        <authorList>
            <person name="Klumpp J."/>
            <person name="Beyer W."/>
            <person name="Loessner M.J."/>
        </authorList>
    </citation>
    <scope>NUCLEOTIDE SEQUENCE [LARGE SCALE GENOMIC DNA]</scope>
</reference>
<evidence type="ECO:0000313" key="2">
    <source>
        <dbReference type="Proteomes" id="UP000005445"/>
    </source>
</evidence>
<sequence>MARTQAKSYVGTKVNRMYINGVVSIKGRNHFNCTCDCGTVKVVRCDGVINGTVKSCGCLMKETNRDSKLTHGDSYTRLYSIYQNMKARCNNPNNPKYEYYGGRGIAVCEEWLTDFATFKQWSETNGYNSALTIDRVDNNKNYEPDNCRWVTMAQQLRNTRRSKLIEYNGEVKSLVDWCLHFDIPYKSTQTMLSKGEKTIEEIFTRKVNRRGEHGRN</sequence>
<dbReference type="Proteomes" id="UP000005445">
    <property type="component" value="Segment"/>
</dbReference>
<dbReference type="OrthoDB" id="8611at10239"/>
<dbReference type="KEGG" id="vg:11536711"/>
<dbReference type="GeneID" id="11536711"/>
<name>G9B1F6_9CAUD</name>
<evidence type="ECO:0000313" key="1">
    <source>
        <dbReference type="EMBL" id="ADH03201.1"/>
    </source>
</evidence>
<dbReference type="RefSeq" id="YP_004957070.1">
    <property type="nucleotide sequence ID" value="NC_016563.1"/>
</dbReference>
<proteinExistence type="predicted"/>
<dbReference type="EMBL" id="HM144387">
    <property type="protein sequence ID" value="ADH03201.1"/>
    <property type="molecule type" value="Genomic_DNA"/>
</dbReference>
<accession>G9B1F6</accession>
<protein>
    <submittedName>
        <fullName evidence="1">Gp55</fullName>
    </submittedName>
</protein>
<organism evidence="1 2">
    <name type="scientific">Bacillus phage W.Ph</name>
    <dbReference type="NCBI Taxonomy" id="764595"/>
    <lineage>
        <taxon>Viruses</taxon>
        <taxon>Duplodnaviria</taxon>
        <taxon>Heunggongvirae</taxon>
        <taxon>Uroviricota</taxon>
        <taxon>Caudoviricetes</taxon>
        <taxon>Herelleviridae</taxon>
        <taxon>Bastillevirinae</taxon>
        <taxon>Wphvirus</taxon>
        <taxon>Wphvirus WPh</taxon>
    </lineage>
</organism>